<dbReference type="Proteomes" id="UP000006512">
    <property type="component" value="Unassembled WGS sequence"/>
</dbReference>
<dbReference type="HOGENOM" id="CLU_129881_0_0_5"/>
<evidence type="ECO:0000313" key="3">
    <source>
        <dbReference type="Proteomes" id="UP000006512"/>
    </source>
</evidence>
<protein>
    <recommendedName>
        <fullName evidence="4">Lipoprotein</fullName>
    </recommendedName>
</protein>
<organism evidence="2 3">
    <name type="scientific">Asticcacaulis biprosthecium C19</name>
    <dbReference type="NCBI Taxonomy" id="715226"/>
    <lineage>
        <taxon>Bacteria</taxon>
        <taxon>Pseudomonadati</taxon>
        <taxon>Pseudomonadota</taxon>
        <taxon>Alphaproteobacteria</taxon>
        <taxon>Caulobacterales</taxon>
        <taxon>Caulobacteraceae</taxon>
        <taxon>Asticcacaulis</taxon>
    </lineage>
</organism>
<feature type="region of interest" description="Disordered" evidence="1">
    <location>
        <begin position="22"/>
        <end position="47"/>
    </location>
</feature>
<gene>
    <name evidence="2" type="ORF">ABI_43040</name>
</gene>
<dbReference type="AlphaFoldDB" id="F4QT11"/>
<dbReference type="EMBL" id="GL883080">
    <property type="protein sequence ID" value="EGF89881.1"/>
    <property type="molecule type" value="Genomic_DNA"/>
</dbReference>
<dbReference type="PROSITE" id="PS51257">
    <property type="entry name" value="PROKAR_LIPOPROTEIN"/>
    <property type="match status" value="1"/>
</dbReference>
<dbReference type="STRING" id="715226.ABI_43040"/>
<evidence type="ECO:0000313" key="2">
    <source>
        <dbReference type="EMBL" id="EGF89881.1"/>
    </source>
</evidence>
<dbReference type="OrthoDB" id="5489750at2"/>
<proteinExistence type="predicted"/>
<accession>F4QT11</accession>
<evidence type="ECO:0000256" key="1">
    <source>
        <dbReference type="SAM" id="MobiDB-lite"/>
    </source>
</evidence>
<dbReference type="eggNOG" id="COG3650">
    <property type="taxonomic scope" value="Bacteria"/>
</dbReference>
<reference evidence="3" key="1">
    <citation type="submission" date="2011-03" db="EMBL/GenBank/DDBJ databases">
        <title>Draft genome sequence of Brevundimonas diminuta.</title>
        <authorList>
            <person name="Brown P.J.B."/>
            <person name="Buechlein A."/>
            <person name="Hemmerich C."/>
            <person name="Brun Y.V."/>
        </authorList>
    </citation>
    <scope>NUCLEOTIDE SEQUENCE [LARGE SCALE GENOMIC DNA]</scope>
    <source>
        <strain evidence="3">C19</strain>
    </source>
</reference>
<sequence length="153" mass="15366">MRVAILAVLTLGLSACEPEISGGEPAAAPQPPAAPGGPAVPEAPKPFVGGVDLSQPVNLIGTEPFWSVKIEGATMSYSSPEEPGKPYVIGSTKIVDGNKAELTSAGLNVTLTAGTCSDGMSDRVYPLTAVATLDGKTLNGCAIGTADMAKTKP</sequence>
<feature type="compositionally biased region" description="Low complexity" evidence="1">
    <location>
        <begin position="36"/>
        <end position="46"/>
    </location>
</feature>
<keyword evidence="3" id="KW-1185">Reference proteome</keyword>
<name>F4QT11_9CAUL</name>
<evidence type="ECO:0008006" key="4">
    <source>
        <dbReference type="Google" id="ProtNLM"/>
    </source>
</evidence>
<dbReference type="RefSeq" id="WP_006275079.1">
    <property type="nucleotide sequence ID" value="NZ_GL883080.1"/>
</dbReference>